<dbReference type="InterPro" id="IPR000866">
    <property type="entry name" value="AhpC/TSA"/>
</dbReference>
<organism evidence="6 7">
    <name type="scientific">Candidatus Legionella polyplacis</name>
    <dbReference type="NCBI Taxonomy" id="2005262"/>
    <lineage>
        <taxon>Bacteria</taxon>
        <taxon>Pseudomonadati</taxon>
        <taxon>Pseudomonadota</taxon>
        <taxon>Gammaproteobacteria</taxon>
        <taxon>Legionellales</taxon>
        <taxon>Legionellaceae</taxon>
        <taxon>Legionella</taxon>
    </lineage>
</organism>
<dbReference type="Proteomes" id="UP001360424">
    <property type="component" value="Chromosome"/>
</dbReference>
<dbReference type="Gene3D" id="3.40.30.10">
    <property type="entry name" value="Glutaredoxin"/>
    <property type="match status" value="1"/>
</dbReference>
<dbReference type="CDD" id="cd03015">
    <property type="entry name" value="PRX_Typ2cys"/>
    <property type="match status" value="1"/>
</dbReference>
<evidence type="ECO:0000259" key="5">
    <source>
        <dbReference type="PROSITE" id="PS51352"/>
    </source>
</evidence>
<evidence type="ECO:0000256" key="2">
    <source>
        <dbReference type="ARBA" id="ARBA00023002"/>
    </source>
</evidence>
<feature type="domain" description="Thioredoxin" evidence="5">
    <location>
        <begin position="4"/>
        <end position="165"/>
    </location>
</feature>
<dbReference type="RefSeq" id="WP_338521353.1">
    <property type="nucleotide sequence ID" value="NZ_CP135136.1"/>
</dbReference>
<dbReference type="InterPro" id="IPR036249">
    <property type="entry name" value="Thioredoxin-like_sf"/>
</dbReference>
<dbReference type="Pfam" id="PF00578">
    <property type="entry name" value="AhpC-TSA"/>
    <property type="match status" value="1"/>
</dbReference>
<evidence type="ECO:0000256" key="4">
    <source>
        <dbReference type="ARBA" id="ARBA00037420"/>
    </source>
</evidence>
<proteinExistence type="inferred from homology"/>
<comment type="similarity">
    <text evidence="1">Belongs to the peroxiredoxin family. AhpC/Prx1 subfamily.</text>
</comment>
<dbReference type="PIRSF" id="PIRSF000239">
    <property type="entry name" value="AHPC"/>
    <property type="match status" value="1"/>
</dbReference>
<evidence type="ECO:0000256" key="1">
    <source>
        <dbReference type="ARBA" id="ARBA00009796"/>
    </source>
</evidence>
<evidence type="ECO:0000313" key="7">
    <source>
        <dbReference type="Proteomes" id="UP001360424"/>
    </source>
</evidence>
<accession>A0ABZ2GZQ3</accession>
<gene>
    <name evidence="6" type="ORF">RQL38_01890</name>
</gene>
<dbReference type="EMBL" id="CP135136">
    <property type="protein sequence ID" value="WWR11896.1"/>
    <property type="molecule type" value="Genomic_DNA"/>
</dbReference>
<dbReference type="PANTHER" id="PTHR10681:SF128">
    <property type="entry name" value="THIOREDOXIN-DEPENDENT PEROXIDE REDUCTASE, MITOCHONDRIAL"/>
    <property type="match status" value="1"/>
</dbReference>
<dbReference type="InterPro" id="IPR013766">
    <property type="entry name" value="Thioredoxin_domain"/>
</dbReference>
<dbReference type="InterPro" id="IPR019479">
    <property type="entry name" value="Peroxiredoxin_C"/>
</dbReference>
<dbReference type="InterPro" id="IPR024706">
    <property type="entry name" value="Peroxiredoxin_AhpC-typ"/>
</dbReference>
<comment type="function">
    <text evidence="4">Thiol-specific peroxidase that catalyzes the reduction of hydrogen peroxide and organic hydroperoxides to water and alcohols, respectively. Plays a role in cell protection against oxidative stress by detoxifying peroxides.</text>
</comment>
<evidence type="ECO:0000313" key="6">
    <source>
        <dbReference type="EMBL" id="WWR11896.1"/>
    </source>
</evidence>
<sequence length="202" mass="22989">MSTILVSKKAPNFTAPAVLENNSIINEFNLYERTKDKYTVLFFYPLNFTFVCPTELISINHRINEFKNLNTEIISISVDSQFSHYTYKNTPIKNGGIGPVKFVMVSDVKHTICKSYEIEHPNEGISLRGTFIIDKNRIIRHQSINDLPIGRNIDEILRILNAIQTFETNGNVCPAGWENGKKTIHPSSEGIIKFLQLNSETL</sequence>
<name>A0ABZ2GZQ3_9GAMM</name>
<dbReference type="Pfam" id="PF10417">
    <property type="entry name" value="1-cysPrx_C"/>
    <property type="match status" value="1"/>
</dbReference>
<protein>
    <recommendedName>
        <fullName evidence="3">Thioredoxin peroxidase</fullName>
    </recommendedName>
</protein>
<dbReference type="GO" id="GO:0004601">
    <property type="term" value="F:peroxidase activity"/>
    <property type="evidence" value="ECO:0007669"/>
    <property type="project" value="UniProtKB-KW"/>
</dbReference>
<keyword evidence="2 6" id="KW-0560">Oxidoreductase</keyword>
<keyword evidence="7" id="KW-1185">Reference proteome</keyword>
<keyword evidence="6" id="KW-0575">Peroxidase</keyword>
<dbReference type="PROSITE" id="PS51352">
    <property type="entry name" value="THIOREDOXIN_2"/>
    <property type="match status" value="1"/>
</dbReference>
<evidence type="ECO:0000256" key="3">
    <source>
        <dbReference type="ARBA" id="ARBA00032824"/>
    </source>
</evidence>
<dbReference type="PANTHER" id="PTHR10681">
    <property type="entry name" value="THIOREDOXIN PEROXIDASE"/>
    <property type="match status" value="1"/>
</dbReference>
<dbReference type="InterPro" id="IPR050217">
    <property type="entry name" value="Peroxiredoxin"/>
</dbReference>
<dbReference type="SUPFAM" id="SSF52833">
    <property type="entry name" value="Thioredoxin-like"/>
    <property type="match status" value="1"/>
</dbReference>
<reference evidence="6" key="1">
    <citation type="submission" date="2023-09" db="EMBL/GenBank/DDBJ databases">
        <title>Genomes of two closely related lineages of the louse Polyplax serrata with different host specificities.</title>
        <authorList>
            <person name="Martinu J."/>
            <person name="Tarabai H."/>
            <person name="Stefka J."/>
            <person name="Hypsa V."/>
        </authorList>
    </citation>
    <scope>NUCLEOTIDE SEQUENCE [LARGE SCALE GENOMIC DNA]</scope>
    <source>
        <strain evidence="6">HR10_N</strain>
    </source>
</reference>